<feature type="region of interest" description="Disordered" evidence="1">
    <location>
        <begin position="140"/>
        <end position="167"/>
    </location>
</feature>
<feature type="region of interest" description="Disordered" evidence="1">
    <location>
        <begin position="104"/>
        <end position="126"/>
    </location>
</feature>
<feature type="compositionally biased region" description="Gly residues" evidence="1">
    <location>
        <begin position="142"/>
        <end position="167"/>
    </location>
</feature>
<name>A0ABM8G481_9CELL</name>
<feature type="region of interest" description="Disordered" evidence="1">
    <location>
        <begin position="1"/>
        <end position="34"/>
    </location>
</feature>
<proteinExistence type="predicted"/>
<dbReference type="EMBL" id="AP027729">
    <property type="protein sequence ID" value="BDZ42984.1"/>
    <property type="molecule type" value="Genomic_DNA"/>
</dbReference>
<gene>
    <name evidence="2" type="ORF">GCM10025865_22830</name>
</gene>
<evidence type="ECO:0000313" key="3">
    <source>
        <dbReference type="Proteomes" id="UP001321475"/>
    </source>
</evidence>
<accession>A0ABM8G481</accession>
<evidence type="ECO:0000256" key="1">
    <source>
        <dbReference type="SAM" id="MobiDB-lite"/>
    </source>
</evidence>
<keyword evidence="3" id="KW-1185">Reference proteome</keyword>
<feature type="compositionally biased region" description="Basic and acidic residues" evidence="1">
    <location>
        <begin position="9"/>
        <end position="33"/>
    </location>
</feature>
<dbReference type="RefSeq" id="WP_286217343.1">
    <property type="nucleotide sequence ID" value="NZ_AP027729.1"/>
</dbReference>
<organism evidence="2 3">
    <name type="scientific">Paraoerskovia sediminicola</name>
    <dbReference type="NCBI Taxonomy" id="1138587"/>
    <lineage>
        <taxon>Bacteria</taxon>
        <taxon>Bacillati</taxon>
        <taxon>Actinomycetota</taxon>
        <taxon>Actinomycetes</taxon>
        <taxon>Micrococcales</taxon>
        <taxon>Cellulomonadaceae</taxon>
        <taxon>Paraoerskovia</taxon>
    </lineage>
</organism>
<sequence>MSTPSDDAASWRDRRGDAAREHAAALERQKEAESAEASARITEFVAAALADGPAPEALRARDYRGRRTYPTGLTGWYLRQNRSVGVDTDGKFYVLTVPGGLTARLRGQTPDPSPPPRILGKGGRDGESIDLVDALANVLARGTGGGTSGSGGTGGTDGRGGRGGSVG</sequence>
<evidence type="ECO:0000313" key="2">
    <source>
        <dbReference type="EMBL" id="BDZ42984.1"/>
    </source>
</evidence>
<dbReference type="Proteomes" id="UP001321475">
    <property type="component" value="Chromosome"/>
</dbReference>
<reference evidence="3" key="1">
    <citation type="journal article" date="2019" name="Int. J. Syst. Evol. Microbiol.">
        <title>The Global Catalogue of Microorganisms (GCM) 10K type strain sequencing project: providing services to taxonomists for standard genome sequencing and annotation.</title>
        <authorList>
            <consortium name="The Broad Institute Genomics Platform"/>
            <consortium name="The Broad Institute Genome Sequencing Center for Infectious Disease"/>
            <person name="Wu L."/>
            <person name="Ma J."/>
        </authorList>
    </citation>
    <scope>NUCLEOTIDE SEQUENCE [LARGE SCALE GENOMIC DNA]</scope>
    <source>
        <strain evidence="3">NBRC 108565</strain>
    </source>
</reference>
<protein>
    <submittedName>
        <fullName evidence="2">Uncharacterized protein</fullName>
    </submittedName>
</protein>